<dbReference type="InterPro" id="IPR001876">
    <property type="entry name" value="Znf_RanBP2"/>
</dbReference>
<dbReference type="InterPro" id="IPR023801">
    <property type="entry name" value="His_deacetylse_dom"/>
</dbReference>
<keyword evidence="11" id="KW-0804">Transcription</keyword>
<feature type="domain" description="RanBP2-type" evidence="14">
    <location>
        <begin position="79"/>
        <end position="98"/>
    </location>
</feature>
<dbReference type="Pfam" id="PF00850">
    <property type="entry name" value="Hist_deacetyl"/>
    <property type="match status" value="1"/>
</dbReference>
<evidence type="ECO:0000256" key="3">
    <source>
        <dbReference type="ARBA" id="ARBA00012111"/>
    </source>
</evidence>
<evidence type="ECO:0000256" key="9">
    <source>
        <dbReference type="ARBA" id="ARBA00022853"/>
    </source>
</evidence>
<keyword evidence="12" id="KW-0539">Nucleus</keyword>
<dbReference type="EC" id="3.5.1.98" evidence="3"/>
<evidence type="ECO:0000313" key="15">
    <source>
        <dbReference type="EMBL" id="CAK9191387.1"/>
    </source>
</evidence>
<evidence type="ECO:0000256" key="2">
    <source>
        <dbReference type="ARBA" id="ARBA00007738"/>
    </source>
</evidence>
<gene>
    <name evidence="15" type="ORF">CSSPTR1EN2_LOCUS1365</name>
</gene>
<evidence type="ECO:0000256" key="6">
    <source>
        <dbReference type="ARBA" id="ARBA00022771"/>
    </source>
</evidence>
<keyword evidence="5" id="KW-0479">Metal-binding</keyword>
<dbReference type="InterPro" id="IPR023696">
    <property type="entry name" value="Ureohydrolase_dom_sf"/>
</dbReference>
<protein>
    <recommendedName>
        <fullName evidence="3">histone deacetylase</fullName>
        <ecNumber evidence="3">3.5.1.98</ecNumber>
    </recommendedName>
</protein>
<organism evidence="15 16">
    <name type="scientific">Sphagnum troendelagicum</name>
    <dbReference type="NCBI Taxonomy" id="128251"/>
    <lineage>
        <taxon>Eukaryota</taxon>
        <taxon>Viridiplantae</taxon>
        <taxon>Streptophyta</taxon>
        <taxon>Embryophyta</taxon>
        <taxon>Bryophyta</taxon>
        <taxon>Sphagnophytina</taxon>
        <taxon>Sphagnopsida</taxon>
        <taxon>Sphagnales</taxon>
        <taxon>Sphagnaceae</taxon>
        <taxon>Sphagnum</taxon>
    </lineage>
</organism>
<evidence type="ECO:0000256" key="8">
    <source>
        <dbReference type="ARBA" id="ARBA00022833"/>
    </source>
</evidence>
<evidence type="ECO:0000256" key="13">
    <source>
        <dbReference type="SAM" id="MobiDB-lite"/>
    </source>
</evidence>
<dbReference type="PANTHER" id="PTHR10625:SF5">
    <property type="entry name" value="HISTONE DEACETYLASE"/>
    <property type="match status" value="1"/>
</dbReference>
<evidence type="ECO:0000256" key="5">
    <source>
        <dbReference type="ARBA" id="ARBA00022723"/>
    </source>
</evidence>
<dbReference type="PROSITE" id="PS01358">
    <property type="entry name" value="ZF_RANBP2_1"/>
    <property type="match status" value="1"/>
</dbReference>
<dbReference type="InterPro" id="IPR037138">
    <property type="entry name" value="His_deacetylse_dom_sf"/>
</dbReference>
<dbReference type="PANTHER" id="PTHR10625">
    <property type="entry name" value="HISTONE DEACETYLASE HDAC1-RELATED"/>
    <property type="match status" value="1"/>
</dbReference>
<comment type="similarity">
    <text evidence="2">Belongs to the histone deacetylase family. HD type 2 subfamily.</text>
</comment>
<accession>A0ABP0TB33</accession>
<dbReference type="PRINTS" id="PR01270">
    <property type="entry name" value="HDASUPER"/>
</dbReference>
<keyword evidence="10" id="KW-0805">Transcription regulation</keyword>
<evidence type="ECO:0000256" key="4">
    <source>
        <dbReference type="ARBA" id="ARBA00022491"/>
    </source>
</evidence>
<keyword evidence="9" id="KW-0156">Chromatin regulator</keyword>
<evidence type="ECO:0000256" key="11">
    <source>
        <dbReference type="ARBA" id="ARBA00023163"/>
    </source>
</evidence>
<keyword evidence="7" id="KW-0378">Hydrolase</keyword>
<name>A0ABP0TB33_9BRYO</name>
<proteinExistence type="inferred from homology"/>
<keyword evidence="8" id="KW-0862">Zinc</keyword>
<reference evidence="15 16" key="1">
    <citation type="submission" date="2024-02" db="EMBL/GenBank/DDBJ databases">
        <authorList>
            <consortium name="ELIXIR-Norway"/>
            <consortium name="Elixir Norway"/>
        </authorList>
    </citation>
    <scope>NUCLEOTIDE SEQUENCE [LARGE SCALE GENOMIC DNA]</scope>
</reference>
<keyword evidence="6" id="KW-0863">Zinc-finger</keyword>
<evidence type="ECO:0000256" key="12">
    <source>
        <dbReference type="ARBA" id="ARBA00023242"/>
    </source>
</evidence>
<dbReference type="InterPro" id="IPR000286">
    <property type="entry name" value="HDACs"/>
</dbReference>
<sequence length="547" mass="60028">MMEKRTCLEGGPSHILGQGDLLDHSMDSPNQQEQQQQQQWQQESYAEDFFARYAEGLLEDGAADDDESEDIDWKPYMRWFCINCTCPNPDEATHCIRCGEHRTSGILNQGYLASSFDSAGALELEPGKRTAIGYDPRMLLHEETEKMHPERPNRLRAILAGLEVSGLLPGPNSFSIPAREATQDELKLVHSSKHVDVVEATEHEDLTYFTPDTYANKYSALAARLAAGICADLATAIITGKAHNGFALVRPPGHHAEEESVMGFCLHNNACVAARAAQAAGANKVLIVDWDVHHGNGTQGIFEQDPTVLYISLHRYEGGTFYPGTGGAGEVGSGPGEGFCVNIPWGCGGIGDVDYLSAFQHVVLPISHQFHPDFTIISAGFDAARGDPLGGCDVTPSGYAHMTALLNSLSNGRMLVILEGGYNLRSISSSVAEVMKVLQGGVVSPCPDSLQPTAAGALAMVQVFLAQRDYWSDLDAPTFLKFNSQLAALSNGGRSARKRYLRRRHTGGPVWWKWGRRRVLYDFLFKNRFQMLMSHSHKGYRCSHKHH</sequence>
<evidence type="ECO:0000256" key="1">
    <source>
        <dbReference type="ARBA" id="ARBA00004123"/>
    </source>
</evidence>
<keyword evidence="4" id="KW-0678">Repressor</keyword>
<dbReference type="EMBL" id="OZ019893">
    <property type="protein sequence ID" value="CAK9191387.1"/>
    <property type="molecule type" value="Genomic_DNA"/>
</dbReference>
<evidence type="ECO:0000259" key="14">
    <source>
        <dbReference type="PROSITE" id="PS01358"/>
    </source>
</evidence>
<dbReference type="Proteomes" id="UP001497512">
    <property type="component" value="Chromosome 1"/>
</dbReference>
<evidence type="ECO:0000256" key="10">
    <source>
        <dbReference type="ARBA" id="ARBA00023015"/>
    </source>
</evidence>
<evidence type="ECO:0000313" key="16">
    <source>
        <dbReference type="Proteomes" id="UP001497512"/>
    </source>
</evidence>
<feature type="compositionally biased region" description="Low complexity" evidence="13">
    <location>
        <begin position="31"/>
        <end position="43"/>
    </location>
</feature>
<dbReference type="Gene3D" id="3.40.800.20">
    <property type="entry name" value="Histone deacetylase domain"/>
    <property type="match status" value="1"/>
</dbReference>
<dbReference type="SUPFAM" id="SSF52768">
    <property type="entry name" value="Arginase/deacetylase"/>
    <property type="match status" value="1"/>
</dbReference>
<keyword evidence="16" id="KW-1185">Reference proteome</keyword>
<comment type="subcellular location">
    <subcellularLocation>
        <location evidence="1">Nucleus</location>
    </subcellularLocation>
</comment>
<evidence type="ECO:0000256" key="7">
    <source>
        <dbReference type="ARBA" id="ARBA00022801"/>
    </source>
</evidence>
<feature type="region of interest" description="Disordered" evidence="13">
    <location>
        <begin position="1"/>
        <end position="43"/>
    </location>
</feature>